<gene>
    <name evidence="1" type="ORF">ACFS5J_04190</name>
</gene>
<dbReference type="Pfam" id="PF13563">
    <property type="entry name" value="2_5_RNA_ligase2"/>
    <property type="match status" value="1"/>
</dbReference>
<dbReference type="InterPro" id="IPR009097">
    <property type="entry name" value="Cyclic_Pdiesterase"/>
</dbReference>
<keyword evidence="1" id="KW-0436">Ligase</keyword>
<dbReference type="Proteomes" id="UP001597534">
    <property type="component" value="Unassembled WGS sequence"/>
</dbReference>
<organism evidence="1 2">
    <name type="scientific">Flavobacterium chuncheonense</name>
    <dbReference type="NCBI Taxonomy" id="2026653"/>
    <lineage>
        <taxon>Bacteria</taxon>
        <taxon>Pseudomonadati</taxon>
        <taxon>Bacteroidota</taxon>
        <taxon>Flavobacteriia</taxon>
        <taxon>Flavobacteriales</taxon>
        <taxon>Flavobacteriaceae</taxon>
        <taxon>Flavobacterium</taxon>
    </lineage>
</organism>
<keyword evidence="2" id="KW-1185">Reference proteome</keyword>
<dbReference type="SUPFAM" id="SSF55144">
    <property type="entry name" value="LigT-like"/>
    <property type="match status" value="1"/>
</dbReference>
<dbReference type="EMBL" id="JBHUPC010000012">
    <property type="protein sequence ID" value="MFD2891210.1"/>
    <property type="molecule type" value="Genomic_DNA"/>
</dbReference>
<sequence>MEAVYSLAFMPDAPIIEKVKTMKLNLADKIGWFNSKNSLAHITICEFTLNESTWEQMEKKVSATIATFTPFNVELIGFDHYPNGAFYITPDIESKKVLKEIMKSITTSVPVKNQHKSSDPHLSIARKLNPEQLKKAMQMFTSIHESFICDAIYLRRFNPEIKQFDVIKSYPFLSQFPSTGIQTSMF</sequence>
<name>A0ABW5YJS9_9FLAO</name>
<dbReference type="GO" id="GO:0016874">
    <property type="term" value="F:ligase activity"/>
    <property type="evidence" value="ECO:0007669"/>
    <property type="project" value="UniProtKB-KW"/>
</dbReference>
<comment type="caution">
    <text evidence="1">The sequence shown here is derived from an EMBL/GenBank/DDBJ whole genome shotgun (WGS) entry which is preliminary data.</text>
</comment>
<dbReference type="RefSeq" id="WP_379810765.1">
    <property type="nucleotide sequence ID" value="NZ_JBHUPC010000012.1"/>
</dbReference>
<proteinExistence type="predicted"/>
<dbReference type="Gene3D" id="3.90.1140.10">
    <property type="entry name" value="Cyclic phosphodiesterase"/>
    <property type="match status" value="1"/>
</dbReference>
<accession>A0ABW5YJS9</accession>
<protein>
    <submittedName>
        <fullName evidence="1">2'-5' RNA ligase family protein</fullName>
    </submittedName>
</protein>
<evidence type="ECO:0000313" key="1">
    <source>
        <dbReference type="EMBL" id="MFD2891210.1"/>
    </source>
</evidence>
<evidence type="ECO:0000313" key="2">
    <source>
        <dbReference type="Proteomes" id="UP001597534"/>
    </source>
</evidence>
<reference evidence="2" key="1">
    <citation type="journal article" date="2019" name="Int. J. Syst. Evol. Microbiol.">
        <title>The Global Catalogue of Microorganisms (GCM) 10K type strain sequencing project: providing services to taxonomists for standard genome sequencing and annotation.</title>
        <authorList>
            <consortium name="The Broad Institute Genomics Platform"/>
            <consortium name="The Broad Institute Genome Sequencing Center for Infectious Disease"/>
            <person name="Wu L."/>
            <person name="Ma J."/>
        </authorList>
    </citation>
    <scope>NUCLEOTIDE SEQUENCE [LARGE SCALE GENOMIC DNA]</scope>
    <source>
        <strain evidence="2">KCTC 22671</strain>
    </source>
</reference>